<name>A0A8X6T5P3_TRICX</name>
<dbReference type="InterPro" id="IPR001888">
    <property type="entry name" value="Transposase_1"/>
</dbReference>
<dbReference type="InterPro" id="IPR036397">
    <property type="entry name" value="RNaseH_sf"/>
</dbReference>
<dbReference type="AlphaFoldDB" id="A0A8X6T5P3"/>
<organism evidence="1 2">
    <name type="scientific">Trichonephila clavipes</name>
    <name type="common">Golden silk orbweaver</name>
    <name type="synonym">Nephila clavipes</name>
    <dbReference type="NCBI Taxonomy" id="2585209"/>
    <lineage>
        <taxon>Eukaryota</taxon>
        <taxon>Metazoa</taxon>
        <taxon>Ecdysozoa</taxon>
        <taxon>Arthropoda</taxon>
        <taxon>Chelicerata</taxon>
        <taxon>Arachnida</taxon>
        <taxon>Araneae</taxon>
        <taxon>Araneomorphae</taxon>
        <taxon>Entelegynae</taxon>
        <taxon>Araneoidea</taxon>
        <taxon>Nephilidae</taxon>
        <taxon>Trichonephila</taxon>
    </lineage>
</organism>
<proteinExistence type="predicted"/>
<comment type="caution">
    <text evidence="1">The sequence shown here is derived from an EMBL/GenBank/DDBJ whole genome shotgun (WGS) entry which is preliminary data.</text>
</comment>
<reference evidence="1" key="1">
    <citation type="submission" date="2020-08" db="EMBL/GenBank/DDBJ databases">
        <title>Multicomponent nature underlies the extraordinary mechanical properties of spider dragline silk.</title>
        <authorList>
            <person name="Kono N."/>
            <person name="Nakamura H."/>
            <person name="Mori M."/>
            <person name="Yoshida Y."/>
            <person name="Ohtoshi R."/>
            <person name="Malay A.D."/>
            <person name="Moran D.A.P."/>
            <person name="Tomita M."/>
            <person name="Numata K."/>
            <person name="Arakawa K."/>
        </authorList>
    </citation>
    <scope>NUCLEOTIDE SEQUENCE</scope>
</reference>
<sequence length="148" mass="17436">MMLRILPFEQEAHKNVCSDTLIAIEMNPHLLKRIVTCDESWFSSYSIHDNPCTGRVHPPRAKTARMSISKFTTMMIAFTDIHDIVYLYWFPEDQTINQLYYLQVLTELHERIRKKRPELWKLWVLHQDNALAHSAMSLSRGFLPSTAF</sequence>
<gene>
    <name evidence="1" type="ORF">TNCV_4225671</name>
</gene>
<evidence type="ECO:0000313" key="1">
    <source>
        <dbReference type="EMBL" id="GFY19203.1"/>
    </source>
</evidence>
<accession>A0A8X6T5P3</accession>
<dbReference type="GO" id="GO:0003676">
    <property type="term" value="F:nucleic acid binding"/>
    <property type="evidence" value="ECO:0007669"/>
    <property type="project" value="InterPro"/>
</dbReference>
<dbReference type="Pfam" id="PF01359">
    <property type="entry name" value="Transposase_1"/>
    <property type="match status" value="1"/>
</dbReference>
<dbReference type="Proteomes" id="UP000887159">
    <property type="component" value="Unassembled WGS sequence"/>
</dbReference>
<keyword evidence="2" id="KW-1185">Reference proteome</keyword>
<dbReference type="PANTHER" id="PTHR46060:SF1">
    <property type="entry name" value="MARINER MOS1 TRANSPOSASE-LIKE PROTEIN"/>
    <property type="match status" value="1"/>
</dbReference>
<dbReference type="InterPro" id="IPR052709">
    <property type="entry name" value="Transposase-MT_Hybrid"/>
</dbReference>
<dbReference type="Gene3D" id="3.30.420.10">
    <property type="entry name" value="Ribonuclease H-like superfamily/Ribonuclease H"/>
    <property type="match status" value="1"/>
</dbReference>
<dbReference type="EMBL" id="BMAU01021351">
    <property type="protein sequence ID" value="GFY19203.1"/>
    <property type="molecule type" value="Genomic_DNA"/>
</dbReference>
<dbReference type="PANTHER" id="PTHR46060">
    <property type="entry name" value="MARINER MOS1 TRANSPOSASE-LIKE PROTEIN"/>
    <property type="match status" value="1"/>
</dbReference>
<evidence type="ECO:0000313" key="2">
    <source>
        <dbReference type="Proteomes" id="UP000887159"/>
    </source>
</evidence>
<protein>
    <submittedName>
        <fullName evidence="1">Putative mariner transposase</fullName>
    </submittedName>
</protein>